<reference evidence="3" key="1">
    <citation type="submission" date="2021-05" db="EMBL/GenBank/DDBJ databases">
        <authorList>
            <person name="Pietrasiak N."/>
            <person name="Ward R."/>
            <person name="Stajich J.E."/>
            <person name="Kurbessoian T."/>
        </authorList>
    </citation>
    <scope>NUCLEOTIDE SEQUENCE</scope>
    <source>
        <strain evidence="3">CPER-KK1</strain>
    </source>
</reference>
<dbReference type="SUPFAM" id="SSF141868">
    <property type="entry name" value="EAL domain-like"/>
    <property type="match status" value="1"/>
</dbReference>
<dbReference type="InterPro" id="IPR001633">
    <property type="entry name" value="EAL_dom"/>
</dbReference>
<dbReference type="InterPro" id="IPR052155">
    <property type="entry name" value="Biofilm_reg_signaling"/>
</dbReference>
<dbReference type="Pfam" id="PF00990">
    <property type="entry name" value="GGDEF"/>
    <property type="match status" value="1"/>
</dbReference>
<dbReference type="InterPro" id="IPR035919">
    <property type="entry name" value="EAL_sf"/>
</dbReference>
<feature type="domain" description="GGDEF" evidence="2">
    <location>
        <begin position="508"/>
        <end position="642"/>
    </location>
</feature>
<gene>
    <name evidence="3" type="ORF">KME25_01890</name>
</gene>
<dbReference type="SUPFAM" id="SSF55781">
    <property type="entry name" value="GAF domain-like"/>
    <property type="match status" value="1"/>
</dbReference>
<sequence>MDKTSDLSFTRSDLALLDLLRSPIWIFDIEQMKMWWANQAALSLWNASSLEELLNRDWSDFSEGTKTRLQGYLEELKQEKTVIEQWTFYPKGRALSVRCVCSGIRIEGGYLAMLIEGVTDVVEHIDSDTLRSIEALRHTTLMVSLYTFEEMPLMQNPSALRCYGDEKNAPQTDNKAFRRRFVDASVAEQAISCIATGDVFSVETQVNTLNGIRWHKIDVRRTNDSSTGVLMILVNEKDITDLQRMKLELRQRDRLLEGVAKATNQLLTIGDRNLGINRALEALGRATAVDRVYIVQYHIHPLTGEHLMSKRWEWLSQRVSVQIKKPKLQNLSYRAILPSWYQNLAMGKPIIGLVRDFPSPEREFLESQDIRSILVVPLRIEGQCWGFIGFDDCYKEHQWSESETSILMGVAGSISGAIAHSSAVAKLAKLNADLEAIIEERTAELKVANEQLRQEISVSETAVKHRQHIEKRLRHNAFHDALTGLPNRALLIEHLERALEQTKQHPEYLFAVLFLDLDRFKVVNDSMGHTIGDRLLIAFAQRLQHCLQEDNSLIARLGGDEFAILLEDIQELSDANRIAEQIHKQLTHPFLLDGQEIFTSVSIGIALSSTGYNRPEELLRDADIVLYRAKAQGRSRYEVFDLATHERIVALLKLEQDLQRAVQDLEAGQMAIWELNLIPQFQLYYQPIVNLKTGQLVGFEALVRWQPIEQEFISPGEFIPIAEETDLIVPLGAWVLRQACLQLRTWQKQFPYAQPLTVSVNLSGRQFSQSDLVVQIDRILQETNLDGRALKLEITETVIMANPELAAAMLLQLKRRNIQLCIDDFGTGYSSLSYLHRFPLDTLKIDQSFVRQMGVEAEHSEIIKTIVALAHDLGMEVIAEGIETQTQLEKLQGFNCELGQGYLFSKPVDSRTATQLIAQDWNLSHLGMGSGE</sequence>
<dbReference type="InterPro" id="IPR029016">
    <property type="entry name" value="GAF-like_dom_sf"/>
</dbReference>
<dbReference type="EMBL" id="JAHHIF010000002">
    <property type="protein sequence ID" value="MBW4543190.1"/>
    <property type="molecule type" value="Genomic_DNA"/>
</dbReference>
<organism evidence="3 4">
    <name type="scientific">Symplocastrum torsivum CPER-KK1</name>
    <dbReference type="NCBI Taxonomy" id="450513"/>
    <lineage>
        <taxon>Bacteria</taxon>
        <taxon>Bacillati</taxon>
        <taxon>Cyanobacteriota</taxon>
        <taxon>Cyanophyceae</taxon>
        <taxon>Oscillatoriophycideae</taxon>
        <taxon>Oscillatoriales</taxon>
        <taxon>Microcoleaceae</taxon>
        <taxon>Symplocastrum</taxon>
    </lineage>
</organism>
<dbReference type="SUPFAM" id="SSF55073">
    <property type="entry name" value="Nucleotide cyclase"/>
    <property type="match status" value="1"/>
</dbReference>
<dbReference type="SMART" id="SM00065">
    <property type="entry name" value="GAF"/>
    <property type="match status" value="1"/>
</dbReference>
<evidence type="ECO:0000259" key="1">
    <source>
        <dbReference type="PROSITE" id="PS50883"/>
    </source>
</evidence>
<protein>
    <submittedName>
        <fullName evidence="3">EAL domain-containing protein</fullName>
    </submittedName>
</protein>
<dbReference type="InterPro" id="IPR043128">
    <property type="entry name" value="Rev_trsase/Diguanyl_cyclase"/>
</dbReference>
<dbReference type="Gene3D" id="3.20.20.450">
    <property type="entry name" value="EAL domain"/>
    <property type="match status" value="1"/>
</dbReference>
<dbReference type="Gene3D" id="3.30.450.20">
    <property type="entry name" value="PAS domain"/>
    <property type="match status" value="1"/>
</dbReference>
<dbReference type="InterPro" id="IPR029787">
    <property type="entry name" value="Nucleotide_cyclase"/>
</dbReference>
<name>A0A951PGA4_9CYAN</name>
<dbReference type="Gene3D" id="3.30.70.270">
    <property type="match status" value="1"/>
</dbReference>
<dbReference type="Proteomes" id="UP000753908">
    <property type="component" value="Unassembled WGS sequence"/>
</dbReference>
<dbReference type="InterPro" id="IPR035965">
    <property type="entry name" value="PAS-like_dom_sf"/>
</dbReference>
<dbReference type="AlphaFoldDB" id="A0A951PGA4"/>
<dbReference type="CDD" id="cd01948">
    <property type="entry name" value="EAL"/>
    <property type="match status" value="1"/>
</dbReference>
<proteinExistence type="predicted"/>
<dbReference type="CDD" id="cd01949">
    <property type="entry name" value="GGDEF"/>
    <property type="match status" value="1"/>
</dbReference>
<dbReference type="PROSITE" id="PS50883">
    <property type="entry name" value="EAL"/>
    <property type="match status" value="1"/>
</dbReference>
<reference evidence="3" key="2">
    <citation type="journal article" date="2022" name="Microbiol. Resour. Announc.">
        <title>Metagenome Sequencing to Explore Phylogenomics of Terrestrial Cyanobacteria.</title>
        <authorList>
            <person name="Ward R.D."/>
            <person name="Stajich J.E."/>
            <person name="Johansen J.R."/>
            <person name="Huntemann M."/>
            <person name="Clum A."/>
            <person name="Foster B."/>
            <person name="Foster B."/>
            <person name="Roux S."/>
            <person name="Palaniappan K."/>
            <person name="Varghese N."/>
            <person name="Mukherjee S."/>
            <person name="Reddy T.B.K."/>
            <person name="Daum C."/>
            <person name="Copeland A."/>
            <person name="Chen I.A."/>
            <person name="Ivanova N.N."/>
            <person name="Kyrpides N.C."/>
            <person name="Shapiro N."/>
            <person name="Eloe-Fadrosh E.A."/>
            <person name="Pietrasiak N."/>
        </authorList>
    </citation>
    <scope>NUCLEOTIDE SEQUENCE</scope>
    <source>
        <strain evidence="3">CPER-KK1</strain>
    </source>
</reference>
<feature type="domain" description="EAL" evidence="1">
    <location>
        <begin position="651"/>
        <end position="921"/>
    </location>
</feature>
<dbReference type="InterPro" id="IPR000160">
    <property type="entry name" value="GGDEF_dom"/>
</dbReference>
<dbReference type="SMART" id="SM00267">
    <property type="entry name" value="GGDEF"/>
    <property type="match status" value="1"/>
</dbReference>
<dbReference type="Gene3D" id="3.30.450.40">
    <property type="match status" value="1"/>
</dbReference>
<accession>A0A951PGA4</accession>
<evidence type="ECO:0000313" key="4">
    <source>
        <dbReference type="Proteomes" id="UP000753908"/>
    </source>
</evidence>
<evidence type="ECO:0000313" key="3">
    <source>
        <dbReference type="EMBL" id="MBW4543190.1"/>
    </source>
</evidence>
<dbReference type="SMART" id="SM00052">
    <property type="entry name" value="EAL"/>
    <property type="match status" value="1"/>
</dbReference>
<dbReference type="Pfam" id="PF01590">
    <property type="entry name" value="GAF"/>
    <property type="match status" value="1"/>
</dbReference>
<dbReference type="SUPFAM" id="SSF55785">
    <property type="entry name" value="PYP-like sensor domain (PAS domain)"/>
    <property type="match status" value="1"/>
</dbReference>
<dbReference type="Pfam" id="PF00563">
    <property type="entry name" value="EAL"/>
    <property type="match status" value="1"/>
</dbReference>
<evidence type="ECO:0000259" key="2">
    <source>
        <dbReference type="PROSITE" id="PS50887"/>
    </source>
</evidence>
<dbReference type="NCBIfam" id="TIGR00254">
    <property type="entry name" value="GGDEF"/>
    <property type="match status" value="1"/>
</dbReference>
<dbReference type="PROSITE" id="PS50887">
    <property type="entry name" value="GGDEF"/>
    <property type="match status" value="1"/>
</dbReference>
<dbReference type="InterPro" id="IPR003018">
    <property type="entry name" value="GAF"/>
</dbReference>
<dbReference type="PANTHER" id="PTHR44757">
    <property type="entry name" value="DIGUANYLATE CYCLASE DGCP"/>
    <property type="match status" value="1"/>
</dbReference>
<comment type="caution">
    <text evidence="3">The sequence shown here is derived from an EMBL/GenBank/DDBJ whole genome shotgun (WGS) entry which is preliminary data.</text>
</comment>
<dbReference type="PANTHER" id="PTHR44757:SF2">
    <property type="entry name" value="BIOFILM ARCHITECTURE MAINTENANCE PROTEIN MBAA"/>
    <property type="match status" value="1"/>
</dbReference>